<dbReference type="EMBL" id="AEJC01000422">
    <property type="protein sequence ID" value="EKX63546.1"/>
    <property type="molecule type" value="Genomic_DNA"/>
</dbReference>
<proteinExistence type="predicted"/>
<comment type="caution">
    <text evidence="1">The sequence shown here is derived from an EMBL/GenBank/DDBJ whole genome shotgun (WGS) entry which is preliminary data.</text>
</comment>
<gene>
    <name evidence="1" type="ORF">STRIP9103_07706</name>
</gene>
<protein>
    <submittedName>
        <fullName evidence="1">Uncharacterized protein</fullName>
    </submittedName>
</protein>
<evidence type="ECO:0000313" key="1">
    <source>
        <dbReference type="EMBL" id="EKX63546.1"/>
    </source>
</evidence>
<reference evidence="1 2" key="1">
    <citation type="submission" date="2012-11" db="EMBL/GenBank/DDBJ databases">
        <authorList>
            <person name="Huguet-Tapia J.C."/>
            <person name="Durkin A.S."/>
            <person name="Pettis G.S."/>
            <person name="Badger J.H."/>
        </authorList>
    </citation>
    <scope>NUCLEOTIDE SEQUENCE [LARGE SCALE GENOMIC DNA]</scope>
    <source>
        <strain evidence="1 2">91-03</strain>
    </source>
</reference>
<feature type="non-terminal residue" evidence="1">
    <location>
        <position position="22"/>
    </location>
</feature>
<dbReference type="AlphaFoldDB" id="L1KRW2"/>
<dbReference type="Proteomes" id="UP000010411">
    <property type="component" value="Unassembled WGS sequence"/>
</dbReference>
<name>L1KRW2_9ACTN</name>
<organism evidence="1 2">
    <name type="scientific">Streptomyces ipomoeae 91-03</name>
    <dbReference type="NCBI Taxonomy" id="698759"/>
    <lineage>
        <taxon>Bacteria</taxon>
        <taxon>Bacillati</taxon>
        <taxon>Actinomycetota</taxon>
        <taxon>Actinomycetes</taxon>
        <taxon>Kitasatosporales</taxon>
        <taxon>Streptomycetaceae</taxon>
        <taxon>Streptomyces</taxon>
    </lineage>
</organism>
<sequence length="22" mass="2637">MRQGLRKTFTRAVLRASFRSRV</sequence>
<keyword evidence="2" id="KW-1185">Reference proteome</keyword>
<evidence type="ECO:0000313" key="2">
    <source>
        <dbReference type="Proteomes" id="UP000010411"/>
    </source>
</evidence>
<accession>L1KRW2</accession>